<reference evidence="1 2" key="1">
    <citation type="submission" date="2019-03" db="EMBL/GenBank/DDBJ databases">
        <title>The genome sequence of a newly discovered highly antifungal drug resistant Aspergillus species, Aspergillus tanneri NIH 1004.</title>
        <authorList>
            <person name="Mounaud S."/>
            <person name="Singh I."/>
            <person name="Joardar V."/>
            <person name="Pakala S."/>
            <person name="Pakala S."/>
            <person name="Venepally P."/>
            <person name="Hoover J."/>
            <person name="Nierman W."/>
            <person name="Chung J."/>
            <person name="Losada L."/>
        </authorList>
    </citation>
    <scope>NUCLEOTIDE SEQUENCE [LARGE SCALE GENOMIC DNA]</scope>
    <source>
        <strain evidence="1 2">NIH1004</strain>
    </source>
</reference>
<dbReference type="VEuPathDB" id="FungiDB:EYZ11_003555"/>
<protein>
    <submittedName>
        <fullName evidence="1">Uncharacterized protein</fullName>
    </submittedName>
</protein>
<comment type="caution">
    <text evidence="1">The sequence shown here is derived from an EMBL/GenBank/DDBJ whole genome shotgun (WGS) entry which is preliminary data.</text>
</comment>
<organism evidence="1 2">
    <name type="scientific">Aspergillus tanneri</name>
    <dbReference type="NCBI Taxonomy" id="1220188"/>
    <lineage>
        <taxon>Eukaryota</taxon>
        <taxon>Fungi</taxon>
        <taxon>Dikarya</taxon>
        <taxon>Ascomycota</taxon>
        <taxon>Pezizomycotina</taxon>
        <taxon>Eurotiomycetes</taxon>
        <taxon>Eurotiomycetidae</taxon>
        <taxon>Eurotiales</taxon>
        <taxon>Aspergillaceae</taxon>
        <taxon>Aspergillus</taxon>
        <taxon>Aspergillus subgen. Circumdati</taxon>
    </lineage>
</organism>
<evidence type="ECO:0000313" key="2">
    <source>
        <dbReference type="Proteomes" id="UP000308092"/>
    </source>
</evidence>
<evidence type="ECO:0000313" key="1">
    <source>
        <dbReference type="EMBL" id="THC96947.1"/>
    </source>
</evidence>
<accession>A0A4S3JQ24</accession>
<dbReference type="EMBL" id="SOSA01000092">
    <property type="protein sequence ID" value="THC96947.1"/>
    <property type="molecule type" value="Genomic_DNA"/>
</dbReference>
<name>A0A4S3JQ24_9EURO</name>
<sequence length="62" mass="7064">MGYSKAMCSEDASNTFVRWESPNSIIVLWTPPVASSKELNVKIWVMLHSPRLILQRSQLEST</sequence>
<proteinExistence type="predicted"/>
<keyword evidence="2" id="KW-1185">Reference proteome</keyword>
<gene>
    <name evidence="1" type="ORF">EYZ11_003555</name>
</gene>
<dbReference type="AlphaFoldDB" id="A0A4S3JQ24"/>
<dbReference type="Proteomes" id="UP000308092">
    <property type="component" value="Unassembled WGS sequence"/>
</dbReference>